<accession>H0QVT7</accession>
<dbReference type="SUPFAM" id="SSF46689">
    <property type="entry name" value="Homeodomain-like"/>
    <property type="match status" value="1"/>
</dbReference>
<keyword evidence="1" id="KW-0805">Transcription regulation</keyword>
<dbReference type="InterPro" id="IPR009057">
    <property type="entry name" value="Homeodomain-like_sf"/>
</dbReference>
<dbReference type="InterPro" id="IPR054129">
    <property type="entry name" value="DesT_TetR_C"/>
</dbReference>
<dbReference type="InterPro" id="IPR050109">
    <property type="entry name" value="HTH-type_TetR-like_transc_reg"/>
</dbReference>
<dbReference type="EMBL" id="BAEH01000017">
    <property type="protein sequence ID" value="GAB16938.1"/>
    <property type="molecule type" value="Genomic_DNA"/>
</dbReference>
<feature type="DNA-binding region" description="H-T-H motif" evidence="4">
    <location>
        <begin position="40"/>
        <end position="59"/>
    </location>
</feature>
<dbReference type="AlphaFoldDB" id="H0QVT7"/>
<dbReference type="GO" id="GO:0000976">
    <property type="term" value="F:transcription cis-regulatory region binding"/>
    <property type="evidence" value="ECO:0007669"/>
    <property type="project" value="TreeGrafter"/>
</dbReference>
<dbReference type="eggNOG" id="COG1309">
    <property type="taxonomic scope" value="Bacteria"/>
</dbReference>
<dbReference type="Proteomes" id="UP000035034">
    <property type="component" value="Unassembled WGS sequence"/>
</dbReference>
<protein>
    <submittedName>
        <fullName evidence="6">Putative TetR family transcriptional regulator</fullName>
    </submittedName>
</protein>
<evidence type="ECO:0000259" key="5">
    <source>
        <dbReference type="PROSITE" id="PS50977"/>
    </source>
</evidence>
<dbReference type="SUPFAM" id="SSF48498">
    <property type="entry name" value="Tetracyclin repressor-like, C-terminal domain"/>
    <property type="match status" value="1"/>
</dbReference>
<dbReference type="Gene3D" id="1.10.357.10">
    <property type="entry name" value="Tetracycline Repressor, domain 2"/>
    <property type="match status" value="1"/>
</dbReference>
<evidence type="ECO:0000313" key="6">
    <source>
        <dbReference type="EMBL" id="GAB16938.1"/>
    </source>
</evidence>
<dbReference type="PANTHER" id="PTHR30055:SF174">
    <property type="entry name" value="TRANSCRIPTIONAL REGULATORY PROTEIN (PROBABLY TETR-FAMILY)-RELATED"/>
    <property type="match status" value="1"/>
</dbReference>
<evidence type="ECO:0000313" key="7">
    <source>
        <dbReference type="Proteomes" id="UP000035034"/>
    </source>
</evidence>
<evidence type="ECO:0000256" key="3">
    <source>
        <dbReference type="ARBA" id="ARBA00023163"/>
    </source>
</evidence>
<dbReference type="STRING" id="1077974.GOEFS_017_00540"/>
<proteinExistence type="predicted"/>
<name>H0QVT7_9ACTN</name>
<keyword evidence="7" id="KW-1185">Reference proteome</keyword>
<dbReference type="InterPro" id="IPR036271">
    <property type="entry name" value="Tet_transcr_reg_TetR-rel_C_sf"/>
</dbReference>
<dbReference type="InterPro" id="IPR001647">
    <property type="entry name" value="HTH_TetR"/>
</dbReference>
<feature type="domain" description="HTH tetR-type" evidence="5">
    <location>
        <begin position="17"/>
        <end position="77"/>
    </location>
</feature>
<dbReference type="Pfam" id="PF21943">
    <property type="entry name" value="TetR_C_46"/>
    <property type="match status" value="1"/>
</dbReference>
<dbReference type="PROSITE" id="PS50977">
    <property type="entry name" value="HTH_TETR_2"/>
    <property type="match status" value="1"/>
</dbReference>
<dbReference type="RefSeq" id="WP_007316276.1">
    <property type="nucleotide sequence ID" value="NZ_BAEH01000017.1"/>
</dbReference>
<organism evidence="6 7">
    <name type="scientific">Gordonia effusa NBRC 100432</name>
    <dbReference type="NCBI Taxonomy" id="1077974"/>
    <lineage>
        <taxon>Bacteria</taxon>
        <taxon>Bacillati</taxon>
        <taxon>Actinomycetota</taxon>
        <taxon>Actinomycetes</taxon>
        <taxon>Mycobacteriales</taxon>
        <taxon>Gordoniaceae</taxon>
        <taxon>Gordonia</taxon>
    </lineage>
</organism>
<evidence type="ECO:0000256" key="2">
    <source>
        <dbReference type="ARBA" id="ARBA00023125"/>
    </source>
</evidence>
<gene>
    <name evidence="6" type="ORF">GOEFS_017_00540</name>
</gene>
<keyword evidence="2 4" id="KW-0238">DNA-binding</keyword>
<dbReference type="Pfam" id="PF00440">
    <property type="entry name" value="TetR_N"/>
    <property type="match status" value="1"/>
</dbReference>
<keyword evidence="3" id="KW-0804">Transcription</keyword>
<evidence type="ECO:0000256" key="1">
    <source>
        <dbReference type="ARBA" id="ARBA00023015"/>
    </source>
</evidence>
<dbReference type="PANTHER" id="PTHR30055">
    <property type="entry name" value="HTH-TYPE TRANSCRIPTIONAL REGULATOR RUTR"/>
    <property type="match status" value="1"/>
</dbReference>
<dbReference type="GO" id="GO:0003700">
    <property type="term" value="F:DNA-binding transcription factor activity"/>
    <property type="evidence" value="ECO:0007669"/>
    <property type="project" value="TreeGrafter"/>
</dbReference>
<sequence>MTSRTDVPAKRTRMTPQARREQFLDLGMEMLRDHSLEDVTTEAIADAAGVSRALLFHYFESKQDFHVALASAQAKAMLERTAPDPSLGEPLEILRGSMSAFVDFVYSNAGAYRAILRGVASADPALQQVFAQTRATMAQRITDYSEVLGIAVTPLVEMAVHGWLSFVEEVTLAWLADHADVDRDQLLGLITGSLPMLASVAAAVSQ</sequence>
<comment type="caution">
    <text evidence="6">The sequence shown here is derived from an EMBL/GenBank/DDBJ whole genome shotgun (WGS) entry which is preliminary data.</text>
</comment>
<reference evidence="6 7" key="1">
    <citation type="submission" date="2011-12" db="EMBL/GenBank/DDBJ databases">
        <title>Whole genome shotgun sequence of Gordonia effusa NBRC 100432.</title>
        <authorList>
            <person name="Yoshida I."/>
            <person name="Takarada H."/>
            <person name="Hosoyama A."/>
            <person name="Tsuchikane K."/>
            <person name="Katsumata H."/>
            <person name="Yamazaki S."/>
            <person name="Fujita N."/>
        </authorList>
    </citation>
    <scope>NUCLEOTIDE SEQUENCE [LARGE SCALE GENOMIC DNA]</scope>
    <source>
        <strain evidence="6 7">NBRC 100432</strain>
    </source>
</reference>
<evidence type="ECO:0000256" key="4">
    <source>
        <dbReference type="PROSITE-ProRule" id="PRU00335"/>
    </source>
</evidence>